<sequence>MVGLNADWDWEIVPPHNILSVIESMLLPPADAGVGKLSWTWSNSGRFSVSETYKAINRDQWDVEILLIPIEVRTSFFSMSLHEWLLWNLKNAGGLSVEGVSWPSLFPIVIWSLWKNRDDVIFSGSRSSIIEVVKRSFSWAKSVQHDSVKRNATLTFNHNSCWCPPKVGWIKINSDGSVHDSNQASAIGGVLRDANGDWIIG</sequence>
<protein>
    <recommendedName>
        <fullName evidence="3">RNase H type-1 domain-containing protein</fullName>
    </recommendedName>
</protein>
<gene>
    <name evidence="1" type="ORF">GOBAR_AA18806</name>
</gene>
<proteinExistence type="predicted"/>
<evidence type="ECO:0000313" key="1">
    <source>
        <dbReference type="EMBL" id="PPS01831.1"/>
    </source>
</evidence>
<accession>A0A2P5XEU6</accession>
<evidence type="ECO:0000313" key="2">
    <source>
        <dbReference type="Proteomes" id="UP000239757"/>
    </source>
</evidence>
<name>A0A2P5XEU6_GOSBA</name>
<dbReference type="Proteomes" id="UP000239757">
    <property type="component" value="Unassembled WGS sequence"/>
</dbReference>
<dbReference type="OrthoDB" id="990159at2759"/>
<dbReference type="AlphaFoldDB" id="A0A2P5XEU6"/>
<organism evidence="1 2">
    <name type="scientific">Gossypium barbadense</name>
    <name type="common">Sea Island cotton</name>
    <name type="synonym">Hibiscus barbadensis</name>
    <dbReference type="NCBI Taxonomy" id="3634"/>
    <lineage>
        <taxon>Eukaryota</taxon>
        <taxon>Viridiplantae</taxon>
        <taxon>Streptophyta</taxon>
        <taxon>Embryophyta</taxon>
        <taxon>Tracheophyta</taxon>
        <taxon>Spermatophyta</taxon>
        <taxon>Magnoliopsida</taxon>
        <taxon>eudicotyledons</taxon>
        <taxon>Gunneridae</taxon>
        <taxon>Pentapetalae</taxon>
        <taxon>rosids</taxon>
        <taxon>malvids</taxon>
        <taxon>Malvales</taxon>
        <taxon>Malvaceae</taxon>
        <taxon>Malvoideae</taxon>
        <taxon>Gossypium</taxon>
    </lineage>
</organism>
<dbReference type="EMBL" id="KZ665042">
    <property type="protein sequence ID" value="PPS01831.1"/>
    <property type="molecule type" value="Genomic_DNA"/>
</dbReference>
<reference evidence="1 2" key="1">
    <citation type="submission" date="2015-01" db="EMBL/GenBank/DDBJ databases">
        <title>Genome of allotetraploid Gossypium barbadense reveals genomic plasticity and fiber elongation in cotton evolution.</title>
        <authorList>
            <person name="Chen X."/>
            <person name="Liu X."/>
            <person name="Zhao B."/>
            <person name="Zheng H."/>
            <person name="Hu Y."/>
            <person name="Lu G."/>
            <person name="Yang C."/>
            <person name="Chen J."/>
            <person name="Shan C."/>
            <person name="Zhang L."/>
            <person name="Zhou Y."/>
            <person name="Wang L."/>
            <person name="Guo W."/>
            <person name="Bai Y."/>
            <person name="Ruan J."/>
            <person name="Shangguan X."/>
            <person name="Mao Y."/>
            <person name="Jiang J."/>
            <person name="Zhu Y."/>
            <person name="Lei J."/>
            <person name="Kang H."/>
            <person name="Chen S."/>
            <person name="He X."/>
            <person name="Wang R."/>
            <person name="Wang Y."/>
            <person name="Chen J."/>
            <person name="Wang L."/>
            <person name="Yu S."/>
            <person name="Wang B."/>
            <person name="Wei J."/>
            <person name="Song S."/>
            <person name="Lu X."/>
            <person name="Gao Z."/>
            <person name="Gu W."/>
            <person name="Deng X."/>
            <person name="Ma D."/>
            <person name="Wang S."/>
            <person name="Liang W."/>
            <person name="Fang L."/>
            <person name="Cai C."/>
            <person name="Zhu X."/>
            <person name="Zhou B."/>
            <person name="Zhang Y."/>
            <person name="Chen Z."/>
            <person name="Xu S."/>
            <person name="Zhu R."/>
            <person name="Wang S."/>
            <person name="Zhang T."/>
            <person name="Zhao G."/>
        </authorList>
    </citation>
    <scope>NUCLEOTIDE SEQUENCE [LARGE SCALE GENOMIC DNA]</scope>
    <source>
        <strain evidence="2">cv. Xinhai21</strain>
        <tissue evidence="1">Leaf</tissue>
    </source>
</reference>
<evidence type="ECO:0008006" key="3">
    <source>
        <dbReference type="Google" id="ProtNLM"/>
    </source>
</evidence>